<reference evidence="4" key="1">
    <citation type="journal article" date="2009" name="Rice">
        <title>De Novo Next Generation Sequencing of Plant Genomes.</title>
        <authorList>
            <person name="Rounsley S."/>
            <person name="Marri P.R."/>
            <person name="Yu Y."/>
            <person name="He R."/>
            <person name="Sisneros N."/>
            <person name="Goicoechea J.L."/>
            <person name="Lee S.J."/>
            <person name="Angelova A."/>
            <person name="Kudrna D."/>
            <person name="Luo M."/>
            <person name="Affourtit J."/>
            <person name="Desany B."/>
            <person name="Knight J."/>
            <person name="Niazi F."/>
            <person name="Egholm M."/>
            <person name="Wing R.A."/>
        </authorList>
    </citation>
    <scope>NUCLEOTIDE SEQUENCE [LARGE SCALE GENOMIC DNA]</scope>
    <source>
        <strain evidence="4">cv. IRGC 105608</strain>
    </source>
</reference>
<protein>
    <recommendedName>
        <fullName evidence="6">DUF295 domain-containing protein</fullName>
    </recommendedName>
</protein>
<dbReference type="Gramene" id="OBART08G11220.1">
    <property type="protein sequence ID" value="OBART08G11220.1"/>
    <property type="gene ID" value="OBART08G11220"/>
</dbReference>
<dbReference type="PaxDb" id="65489-OBART08G11220.1"/>
<feature type="domain" description="KIB1-4 beta-propeller" evidence="3">
    <location>
        <begin position="106"/>
        <end position="321"/>
    </location>
</feature>
<dbReference type="Pfam" id="PF03478">
    <property type="entry name" value="Beta-prop_KIB1-4"/>
    <property type="match status" value="1"/>
</dbReference>
<proteinExistence type="predicted"/>
<dbReference type="AlphaFoldDB" id="A0A0D3GZ57"/>
<accession>A0A0D3GZ57</accession>
<dbReference type="SUPFAM" id="SSF81383">
    <property type="entry name" value="F-box domain"/>
    <property type="match status" value="1"/>
</dbReference>
<evidence type="ECO:0000256" key="1">
    <source>
        <dbReference type="SAM" id="MobiDB-lite"/>
    </source>
</evidence>
<reference evidence="4" key="2">
    <citation type="submission" date="2015-03" db="UniProtKB">
        <authorList>
            <consortium name="EnsemblPlants"/>
        </authorList>
    </citation>
    <scope>IDENTIFICATION</scope>
</reference>
<dbReference type="PANTHER" id="PTHR33110:SF39">
    <property type="entry name" value="OS04G0514700 PROTEIN"/>
    <property type="match status" value="1"/>
</dbReference>
<dbReference type="HOGENOM" id="CLU_755206_0_0_1"/>
<feature type="region of interest" description="Disordered" evidence="1">
    <location>
        <begin position="72"/>
        <end position="102"/>
    </location>
</feature>
<feature type="region of interest" description="Disordered" evidence="1">
    <location>
        <begin position="353"/>
        <end position="372"/>
    </location>
</feature>
<dbReference type="PANTHER" id="PTHR33110">
    <property type="entry name" value="F-BOX/KELCH-REPEAT PROTEIN-RELATED"/>
    <property type="match status" value="1"/>
</dbReference>
<dbReference type="InterPro" id="IPR005174">
    <property type="entry name" value="KIB1-4_b-propeller"/>
</dbReference>
<evidence type="ECO:0000259" key="2">
    <source>
        <dbReference type="Pfam" id="PF00646"/>
    </source>
</evidence>
<dbReference type="InterPro" id="IPR001810">
    <property type="entry name" value="F-box_dom"/>
</dbReference>
<dbReference type="InterPro" id="IPR036047">
    <property type="entry name" value="F-box-like_dom_sf"/>
</dbReference>
<feature type="domain" description="F-box" evidence="2">
    <location>
        <begin position="8"/>
        <end position="45"/>
    </location>
</feature>
<evidence type="ECO:0008006" key="6">
    <source>
        <dbReference type="Google" id="ProtNLM"/>
    </source>
</evidence>
<dbReference type="EnsemblPlants" id="OBART08G11220.1">
    <property type="protein sequence ID" value="OBART08G11220.1"/>
    <property type="gene ID" value="OBART08G11220"/>
</dbReference>
<dbReference type="Proteomes" id="UP000026960">
    <property type="component" value="Chromosome 8"/>
</dbReference>
<feature type="compositionally biased region" description="Low complexity" evidence="1">
    <location>
        <begin position="73"/>
        <end position="92"/>
    </location>
</feature>
<sequence>MDEHLAYHLPDLALEIVLSHLQSLADRASFRGVCRQWAAVWRDQWPRTPPMPWLAAPGHCVALSEASVHRVPSRTASMSTGSSAAARSATGSRSRRSGGGGGRVRHLLLNPFSGASVQLPILTPAAFRGGGDDISVEKIVISSAPDSDGCVVAAIVMGSYSSTREIVIWRRGQESWSTPAAAAPSNVADAVFHGGDLYVVDKCSQLYVFSGDDGGGGQELHPVRLEMDLTRTGRFVARVLLECDGRLLMADRHRHGGDAGYHEYSVYALERDAACGDWCWSPVTRLDGHVLFLGAGCCRALPVTGRDRVKDGNVVFLDDSAEITAVVTVDDRKPLERSALIRRSMDVPASNVMDTFRRRGGGGGGRPASPAASMAGRRNQCFGFGGLQDLIVLMKSFMSPQEDECTHRQ</sequence>
<evidence type="ECO:0000313" key="5">
    <source>
        <dbReference type="Proteomes" id="UP000026960"/>
    </source>
</evidence>
<evidence type="ECO:0000313" key="4">
    <source>
        <dbReference type="EnsemblPlants" id="OBART08G11220.1"/>
    </source>
</evidence>
<name>A0A0D3GZ57_9ORYZ</name>
<dbReference type="Pfam" id="PF00646">
    <property type="entry name" value="F-box"/>
    <property type="match status" value="1"/>
</dbReference>
<dbReference type="Gene3D" id="1.20.1280.50">
    <property type="match status" value="1"/>
</dbReference>
<evidence type="ECO:0000259" key="3">
    <source>
        <dbReference type="Pfam" id="PF03478"/>
    </source>
</evidence>
<organism evidence="4">
    <name type="scientific">Oryza barthii</name>
    <dbReference type="NCBI Taxonomy" id="65489"/>
    <lineage>
        <taxon>Eukaryota</taxon>
        <taxon>Viridiplantae</taxon>
        <taxon>Streptophyta</taxon>
        <taxon>Embryophyta</taxon>
        <taxon>Tracheophyta</taxon>
        <taxon>Spermatophyta</taxon>
        <taxon>Magnoliopsida</taxon>
        <taxon>Liliopsida</taxon>
        <taxon>Poales</taxon>
        <taxon>Poaceae</taxon>
        <taxon>BOP clade</taxon>
        <taxon>Oryzoideae</taxon>
        <taxon>Oryzeae</taxon>
        <taxon>Oryzinae</taxon>
        <taxon>Oryza</taxon>
    </lineage>
</organism>
<keyword evidence="5" id="KW-1185">Reference proteome</keyword>